<reference evidence="1 2" key="1">
    <citation type="journal article" date="2021" name="Genome Biol. Evol.">
        <title>Complete Genome Sequencing of a Novel Gloeobacter Species from a Waterfall Cave in Mexico.</title>
        <authorList>
            <person name="Saw J.H."/>
            <person name="Cardona T."/>
            <person name="Montejano G."/>
        </authorList>
    </citation>
    <scope>NUCLEOTIDE SEQUENCE [LARGE SCALE GENOMIC DNA]</scope>
    <source>
        <strain evidence="1">MG652769</strain>
    </source>
</reference>
<organism evidence="1 2">
    <name type="scientific">Gloeobacter morelensis MG652769</name>
    <dbReference type="NCBI Taxonomy" id="2781736"/>
    <lineage>
        <taxon>Bacteria</taxon>
        <taxon>Bacillati</taxon>
        <taxon>Cyanobacteriota</taxon>
        <taxon>Cyanophyceae</taxon>
        <taxon>Gloeobacterales</taxon>
        <taxon>Gloeobacteraceae</taxon>
        <taxon>Gloeobacter</taxon>
        <taxon>Gloeobacter morelensis</taxon>
    </lineage>
</organism>
<sequence length="50" mass="5379">MEGKITAEEFREAENKYMANYRSGVMALAGLGNRLARMLGRAGSGTRAAT</sequence>
<dbReference type="EMBL" id="CP063845">
    <property type="protein sequence ID" value="UFP94470.1"/>
    <property type="molecule type" value="Genomic_DNA"/>
</dbReference>
<keyword evidence="2" id="KW-1185">Reference proteome</keyword>
<evidence type="ECO:0000313" key="2">
    <source>
        <dbReference type="Proteomes" id="UP001054846"/>
    </source>
</evidence>
<proteinExistence type="predicted"/>
<accession>A0ABY3PLA0</accession>
<dbReference type="RefSeq" id="WP_230841522.1">
    <property type="nucleotide sequence ID" value="NZ_CP063845.1"/>
</dbReference>
<gene>
    <name evidence="1" type="ORF">ISF26_22465</name>
</gene>
<name>A0ABY3PLA0_9CYAN</name>
<protein>
    <submittedName>
        <fullName evidence="1">Uncharacterized protein</fullName>
    </submittedName>
</protein>
<dbReference type="Proteomes" id="UP001054846">
    <property type="component" value="Chromosome"/>
</dbReference>
<evidence type="ECO:0000313" key="1">
    <source>
        <dbReference type="EMBL" id="UFP94470.1"/>
    </source>
</evidence>